<keyword evidence="9 10" id="KW-0131">Cell cycle</keyword>
<evidence type="ECO:0000256" key="6">
    <source>
        <dbReference type="ARBA" id="ARBA00022692"/>
    </source>
</evidence>
<dbReference type="GO" id="GO:0051301">
    <property type="term" value="P:cell division"/>
    <property type="evidence" value="ECO:0007669"/>
    <property type="project" value="UniProtKB-KW"/>
</dbReference>
<keyword evidence="8 10" id="KW-0472">Membrane</keyword>
<evidence type="ECO:0000256" key="9">
    <source>
        <dbReference type="ARBA" id="ARBA00023306"/>
    </source>
</evidence>
<sequence>MATAYEKYQNRRLISSYFSVVLSIFLVLFLLGSLGMFVINYEKISNNFKENIPMSIYFKENVNEDQLATYQTELGQQKFIKDLTFVHKDSAANEHQKTIGEDFVKFLGFNPLQHSFDLHFNGEYVERDSIKNIELSIKENPLVDEVVYDSQLVDLVNKNIKTISFWVLIISGFFAVIAMLLINSSLRLSIYSKRFIIKTMQMVGATKSFIRKPFIWNSVKLGMIGSVLAVIGILSLTSYADKKLPTLGLMSDSKSIFMVCGAVFVVGIIITYISTYFATQRFLNLKSDDLYL</sequence>
<evidence type="ECO:0000256" key="1">
    <source>
        <dbReference type="ARBA" id="ARBA00004651"/>
    </source>
</evidence>
<dbReference type="Pfam" id="PF02687">
    <property type="entry name" value="FtsX"/>
    <property type="match status" value="1"/>
</dbReference>
<name>A0A1H6MRH3_9FLAO</name>
<proteinExistence type="inferred from homology"/>
<gene>
    <name evidence="14" type="ORF">SAMN02927937_02666</name>
</gene>
<feature type="domain" description="ABC3 transporter permease C-terminal" evidence="12">
    <location>
        <begin position="169"/>
        <end position="278"/>
    </location>
</feature>
<dbReference type="OrthoDB" id="9813411at2"/>
<protein>
    <recommendedName>
        <fullName evidence="3 10">Cell division protein FtsX</fullName>
    </recommendedName>
</protein>
<evidence type="ECO:0000256" key="2">
    <source>
        <dbReference type="ARBA" id="ARBA00007379"/>
    </source>
</evidence>
<dbReference type="AlphaFoldDB" id="A0A1H6MRH3"/>
<evidence type="ECO:0000256" key="8">
    <source>
        <dbReference type="ARBA" id="ARBA00023136"/>
    </source>
</evidence>
<accession>A0A1H6MRH3</accession>
<evidence type="ECO:0000313" key="15">
    <source>
        <dbReference type="Proteomes" id="UP000199634"/>
    </source>
</evidence>
<feature type="domain" description="FtsX extracellular" evidence="13">
    <location>
        <begin position="54"/>
        <end position="146"/>
    </location>
</feature>
<dbReference type="PIRSF" id="PIRSF003097">
    <property type="entry name" value="FtsX"/>
    <property type="match status" value="1"/>
</dbReference>
<dbReference type="RefSeq" id="WP_091102165.1">
    <property type="nucleotide sequence ID" value="NZ_FNXE01000054.1"/>
</dbReference>
<dbReference type="EMBL" id="FNXE01000054">
    <property type="protein sequence ID" value="SEI00324.1"/>
    <property type="molecule type" value="Genomic_DNA"/>
</dbReference>
<feature type="transmembrane region" description="Helical" evidence="11">
    <location>
        <begin position="256"/>
        <end position="278"/>
    </location>
</feature>
<evidence type="ECO:0000259" key="13">
    <source>
        <dbReference type="Pfam" id="PF18075"/>
    </source>
</evidence>
<dbReference type="InterPro" id="IPR004513">
    <property type="entry name" value="FtsX"/>
</dbReference>
<comment type="similarity">
    <text evidence="2 10">Belongs to the ABC-4 integral membrane protein family. FtsX subfamily.</text>
</comment>
<dbReference type="GO" id="GO:0005886">
    <property type="term" value="C:plasma membrane"/>
    <property type="evidence" value="ECO:0007669"/>
    <property type="project" value="UniProtKB-SubCell"/>
</dbReference>
<evidence type="ECO:0000256" key="10">
    <source>
        <dbReference type="PIRNR" id="PIRNR003097"/>
    </source>
</evidence>
<keyword evidence="6 11" id="KW-0812">Transmembrane</keyword>
<organism evidence="14 15">
    <name type="scientific">Paenimyroides marinum</name>
    <dbReference type="NCBI Taxonomy" id="1159016"/>
    <lineage>
        <taxon>Bacteria</taxon>
        <taxon>Pseudomonadati</taxon>
        <taxon>Bacteroidota</taxon>
        <taxon>Flavobacteriia</taxon>
        <taxon>Flavobacteriales</taxon>
        <taxon>Flavobacteriaceae</taxon>
        <taxon>Paenimyroides</taxon>
    </lineage>
</organism>
<keyword evidence="15" id="KW-1185">Reference proteome</keyword>
<evidence type="ECO:0000259" key="12">
    <source>
        <dbReference type="Pfam" id="PF02687"/>
    </source>
</evidence>
<keyword evidence="4 10" id="KW-1003">Cell membrane</keyword>
<dbReference type="PANTHER" id="PTHR47755:SF1">
    <property type="entry name" value="CELL DIVISION PROTEIN FTSX"/>
    <property type="match status" value="1"/>
</dbReference>
<keyword evidence="10" id="KW-0997">Cell inner membrane</keyword>
<evidence type="ECO:0000256" key="11">
    <source>
        <dbReference type="SAM" id="Phobius"/>
    </source>
</evidence>
<reference evidence="14 15" key="1">
    <citation type="submission" date="2016-10" db="EMBL/GenBank/DDBJ databases">
        <authorList>
            <person name="de Groot N.N."/>
        </authorList>
    </citation>
    <scope>NUCLEOTIDE SEQUENCE [LARGE SCALE GENOMIC DNA]</scope>
    <source>
        <strain evidence="14 15">CGMCC 1.10825</strain>
    </source>
</reference>
<evidence type="ECO:0000256" key="4">
    <source>
        <dbReference type="ARBA" id="ARBA00022475"/>
    </source>
</evidence>
<comment type="function">
    <text evidence="10">Required for cell division and gliding motility.</text>
</comment>
<feature type="transmembrane region" description="Helical" evidence="11">
    <location>
        <begin position="163"/>
        <end position="186"/>
    </location>
</feature>
<comment type="subcellular location">
    <subcellularLocation>
        <location evidence="10">Cell inner membrane</location>
    </subcellularLocation>
    <subcellularLocation>
        <location evidence="1">Cell membrane</location>
        <topology evidence="1">Multi-pass membrane protein</topology>
    </subcellularLocation>
</comment>
<dbReference type="InterPro" id="IPR040690">
    <property type="entry name" value="FtsX_ECD"/>
</dbReference>
<dbReference type="InterPro" id="IPR003838">
    <property type="entry name" value="ABC3_permease_C"/>
</dbReference>
<dbReference type="Proteomes" id="UP000199634">
    <property type="component" value="Unassembled WGS sequence"/>
</dbReference>
<keyword evidence="5 10" id="KW-0132">Cell division</keyword>
<evidence type="ECO:0000313" key="14">
    <source>
        <dbReference type="EMBL" id="SEI00324.1"/>
    </source>
</evidence>
<feature type="transmembrane region" description="Helical" evidence="11">
    <location>
        <begin position="214"/>
        <end position="236"/>
    </location>
</feature>
<dbReference type="PANTHER" id="PTHR47755">
    <property type="entry name" value="CELL DIVISION PROTEIN FTSX"/>
    <property type="match status" value="1"/>
</dbReference>
<keyword evidence="7 11" id="KW-1133">Transmembrane helix</keyword>
<feature type="transmembrane region" description="Helical" evidence="11">
    <location>
        <begin position="17"/>
        <end position="39"/>
    </location>
</feature>
<evidence type="ECO:0000256" key="5">
    <source>
        <dbReference type="ARBA" id="ARBA00022618"/>
    </source>
</evidence>
<dbReference type="Pfam" id="PF18075">
    <property type="entry name" value="FtsX_ECD"/>
    <property type="match status" value="1"/>
</dbReference>
<dbReference type="STRING" id="1159016.SAMN02927937_02666"/>
<evidence type="ECO:0000256" key="7">
    <source>
        <dbReference type="ARBA" id="ARBA00022989"/>
    </source>
</evidence>
<dbReference type="Gene3D" id="3.30.70.3040">
    <property type="match status" value="1"/>
</dbReference>
<evidence type="ECO:0000256" key="3">
    <source>
        <dbReference type="ARBA" id="ARBA00021907"/>
    </source>
</evidence>